<name>A0A1F6U3E7_9PROT</name>
<dbReference type="InterPro" id="IPR013159">
    <property type="entry name" value="DnaA_C"/>
</dbReference>
<feature type="domain" description="Transposase IS200-like" evidence="2">
    <location>
        <begin position="9"/>
        <end position="123"/>
    </location>
</feature>
<dbReference type="GO" id="GO:0006270">
    <property type="term" value="P:DNA replication initiation"/>
    <property type="evidence" value="ECO:0007669"/>
    <property type="project" value="InterPro"/>
</dbReference>
<gene>
    <name evidence="3" type="ORF">A3B81_02880</name>
</gene>
<evidence type="ECO:0000313" key="3">
    <source>
        <dbReference type="EMBL" id="OGI51891.1"/>
    </source>
</evidence>
<dbReference type="Gene3D" id="1.10.1750.10">
    <property type="match status" value="1"/>
</dbReference>
<evidence type="ECO:0000259" key="1">
    <source>
        <dbReference type="SMART" id="SM00760"/>
    </source>
</evidence>
<dbReference type="GO" id="GO:0043565">
    <property type="term" value="F:sequence-specific DNA binding"/>
    <property type="evidence" value="ECO:0007669"/>
    <property type="project" value="InterPro"/>
</dbReference>
<organism evidence="3 4">
    <name type="scientific">Candidatus Muproteobacteria bacterium RIFCSPHIGHO2_02_FULL_65_16</name>
    <dbReference type="NCBI Taxonomy" id="1817766"/>
    <lineage>
        <taxon>Bacteria</taxon>
        <taxon>Pseudomonadati</taxon>
        <taxon>Pseudomonadota</taxon>
        <taxon>Candidatus Muproteobacteria</taxon>
    </lineage>
</organism>
<dbReference type="Proteomes" id="UP000179362">
    <property type="component" value="Unassembled WGS sequence"/>
</dbReference>
<proteinExistence type="predicted"/>
<dbReference type="GO" id="GO:0005524">
    <property type="term" value="F:ATP binding"/>
    <property type="evidence" value="ECO:0007669"/>
    <property type="project" value="InterPro"/>
</dbReference>
<dbReference type="InterPro" id="IPR002686">
    <property type="entry name" value="Transposase_17"/>
</dbReference>
<reference evidence="3 4" key="1">
    <citation type="journal article" date="2016" name="Nat. Commun.">
        <title>Thousands of microbial genomes shed light on interconnected biogeochemical processes in an aquifer system.</title>
        <authorList>
            <person name="Anantharaman K."/>
            <person name="Brown C.T."/>
            <person name="Hug L.A."/>
            <person name="Sharon I."/>
            <person name="Castelle C.J."/>
            <person name="Probst A.J."/>
            <person name="Thomas B.C."/>
            <person name="Singh A."/>
            <person name="Wilkins M.J."/>
            <person name="Karaoz U."/>
            <person name="Brodie E.L."/>
            <person name="Williams K.H."/>
            <person name="Hubbard S.S."/>
            <person name="Banfield J.F."/>
        </authorList>
    </citation>
    <scope>NUCLEOTIDE SEQUENCE [LARGE SCALE GENOMIC DNA]</scope>
</reference>
<protein>
    <submittedName>
        <fullName evidence="3">Transposase</fullName>
    </submittedName>
</protein>
<evidence type="ECO:0000313" key="4">
    <source>
        <dbReference type="Proteomes" id="UP000179362"/>
    </source>
</evidence>
<feature type="domain" description="Chromosomal replication initiator DnaA C-terminal" evidence="1">
    <location>
        <begin position="221"/>
        <end position="289"/>
    </location>
</feature>
<dbReference type="PANTHER" id="PTHR34322">
    <property type="entry name" value="TRANSPOSASE, Y1_TNP DOMAIN-CONTAINING"/>
    <property type="match status" value="1"/>
</dbReference>
<dbReference type="CDD" id="cd06571">
    <property type="entry name" value="Bac_DnaA_C"/>
    <property type="match status" value="1"/>
</dbReference>
<evidence type="ECO:0000259" key="2">
    <source>
        <dbReference type="SMART" id="SM01321"/>
    </source>
</evidence>
<dbReference type="InterPro" id="IPR010921">
    <property type="entry name" value="Trp_repressor/repl_initiator"/>
</dbReference>
<sequence length="313" mass="36334">MARPPRLHLAGGLYHVILRGNARQDIFFDDDDRHRFYRLLDQGVKRFGHRVHAFCCMSNHVHLAVQAGEAPLSRAMHNLAFRYTRWINHRQQRVGHLFQGRYKAILVDADSYLLELVRYIHLNPVRARLVSDPARYRWSSHRAYLDHEAISWLTTDWVLSQFGQRASTARRAYQRFVADGQAEGHREEFHRGADDSRLLGEDTFVQRILHREERRAPRQPTVKALIDAVCRAYEVKQDQLASPSRKRRLAEARGVIAWLAMRHGSATLTELAARFNRDVSALSLAARRIETQRNESSSFRARVKKLDNSITQA</sequence>
<dbReference type="GO" id="GO:0006275">
    <property type="term" value="P:regulation of DNA replication"/>
    <property type="evidence" value="ECO:0007669"/>
    <property type="project" value="InterPro"/>
</dbReference>
<dbReference type="SMART" id="SM00760">
    <property type="entry name" value="Bac_DnaA_C"/>
    <property type="match status" value="1"/>
</dbReference>
<dbReference type="SMART" id="SM01321">
    <property type="entry name" value="Y1_Tnp"/>
    <property type="match status" value="1"/>
</dbReference>
<dbReference type="GO" id="GO:0006313">
    <property type="term" value="P:DNA transposition"/>
    <property type="evidence" value="ECO:0007669"/>
    <property type="project" value="InterPro"/>
</dbReference>
<dbReference type="Pfam" id="PF01797">
    <property type="entry name" value="Y1_Tnp"/>
    <property type="match status" value="1"/>
</dbReference>
<dbReference type="Gene3D" id="3.30.70.1290">
    <property type="entry name" value="Transposase IS200-like"/>
    <property type="match status" value="1"/>
</dbReference>
<accession>A0A1F6U3E7</accession>
<dbReference type="Pfam" id="PF08299">
    <property type="entry name" value="Bac_DnaA_C"/>
    <property type="match status" value="1"/>
</dbReference>
<dbReference type="EMBL" id="MFTA01000043">
    <property type="protein sequence ID" value="OGI51891.1"/>
    <property type="molecule type" value="Genomic_DNA"/>
</dbReference>
<dbReference type="SUPFAM" id="SSF48295">
    <property type="entry name" value="TrpR-like"/>
    <property type="match status" value="1"/>
</dbReference>
<dbReference type="AlphaFoldDB" id="A0A1F6U3E7"/>
<dbReference type="SUPFAM" id="SSF143422">
    <property type="entry name" value="Transposase IS200-like"/>
    <property type="match status" value="1"/>
</dbReference>
<dbReference type="InterPro" id="IPR036515">
    <property type="entry name" value="Transposase_17_sf"/>
</dbReference>
<dbReference type="GO" id="GO:0004803">
    <property type="term" value="F:transposase activity"/>
    <property type="evidence" value="ECO:0007669"/>
    <property type="project" value="InterPro"/>
</dbReference>
<comment type="caution">
    <text evidence="3">The sequence shown here is derived from an EMBL/GenBank/DDBJ whole genome shotgun (WGS) entry which is preliminary data.</text>
</comment>
<dbReference type="PANTHER" id="PTHR34322:SF2">
    <property type="entry name" value="TRANSPOSASE IS200-LIKE DOMAIN-CONTAINING PROTEIN"/>
    <property type="match status" value="1"/>
</dbReference>